<dbReference type="PANTHER" id="PTHR30175:SF1">
    <property type="entry name" value="PTS SYSTEM ARBUTIN-, CELLOBIOSE-, AND SALICIN-SPECIFIC EIIBC COMPONENT-RELATED"/>
    <property type="match status" value="1"/>
</dbReference>
<dbReference type="PROSITE" id="PS51103">
    <property type="entry name" value="PTS_EIIC_TYPE_1"/>
    <property type="match status" value="1"/>
</dbReference>
<dbReference type="FunFam" id="2.70.70.10:FF:000001">
    <property type="entry name" value="PTS system glucose-specific IIA component"/>
    <property type="match status" value="1"/>
</dbReference>
<feature type="transmembrane region" description="Helical" evidence="17">
    <location>
        <begin position="106"/>
        <end position="132"/>
    </location>
</feature>
<dbReference type="EC" id="2.7.1.211" evidence="11"/>
<keyword evidence="9 17" id="KW-1133">Transmembrane helix</keyword>
<dbReference type="InterPro" id="IPR018113">
    <property type="entry name" value="PTrfase_EIIB_Cys"/>
</dbReference>
<evidence type="ECO:0000259" key="20">
    <source>
        <dbReference type="PROSITE" id="PS51103"/>
    </source>
</evidence>
<evidence type="ECO:0000259" key="19">
    <source>
        <dbReference type="PROSITE" id="PS51098"/>
    </source>
</evidence>
<feature type="transmembrane region" description="Helical" evidence="17">
    <location>
        <begin position="421"/>
        <end position="443"/>
    </location>
</feature>
<feature type="domain" description="PTS EIIB type-1" evidence="19">
    <location>
        <begin position="7"/>
        <end position="89"/>
    </location>
</feature>
<keyword evidence="3" id="KW-1003">Cell membrane</keyword>
<dbReference type="Gene3D" id="2.70.70.10">
    <property type="entry name" value="Glucose Permease (Domain IIA)"/>
    <property type="match status" value="1"/>
</dbReference>
<dbReference type="RefSeq" id="WP_212781205.1">
    <property type="nucleotide sequence ID" value="NZ_BMAY01000012.1"/>
</dbReference>
<feature type="domain" description="PTS EIIC type-1" evidence="20">
    <location>
        <begin position="105"/>
        <end position="458"/>
    </location>
</feature>
<comment type="function">
    <text evidence="12">The phosphoenolpyruvate-dependent sugar phosphotransferase system (sugar PTS), a major carbohydrate active transport system, catalyzes the phosphorylation of incoming sugar substrates concomitantly with their translocation across the cell membrane. This system is involved in sucrose transport.</text>
</comment>
<dbReference type="SUPFAM" id="SSF55604">
    <property type="entry name" value="Glucose permease domain IIB"/>
    <property type="match status" value="1"/>
</dbReference>
<evidence type="ECO:0000256" key="2">
    <source>
        <dbReference type="ARBA" id="ARBA00022448"/>
    </source>
</evidence>
<evidence type="ECO:0000313" key="21">
    <source>
        <dbReference type="EMBL" id="GFZ27520.1"/>
    </source>
</evidence>
<dbReference type="CDD" id="cd00212">
    <property type="entry name" value="PTS_IIB_glc"/>
    <property type="match status" value="1"/>
</dbReference>
<evidence type="ECO:0000256" key="13">
    <source>
        <dbReference type="ARBA" id="ARBA00048931"/>
    </source>
</evidence>
<keyword evidence="8" id="KW-0418">Kinase</keyword>
<sequence>MAKQKYKDQAKEILESVGGPSNVSNVVHCATRLRFHLKDMKKADKEATEKVDGVIQVVESGGQYQVVIGNTVGDVFDVLTPMLGDMSGSDDTVDEDKSWFNKAIDLISGIFTPILPALIGAGMIKGLLMLAVEFGLSKSSGTYQIWYAAGDAVFYFLPILLAVTSANKFKTNTFLALAVAGAMEYPTLVSLFSKSSTHLSFLGIPVISTTYTSSVLPIIFTVYVMSKIEHFCNDHFHPSVKNVLTPLLTLGITVPLAFLIIGPIMNTLDTWLGKGYTALYGVNPLICGLVFGAAWQILVIFGVHWGIVPLCYNNLALYGRDTISGMIGPSNFAQAGAAFGVFLKSKDTKNRELSLSSAITALFSITEPSIYGVNLKFKKPFYIACVMGGVSGAITGAANSAAIASTPVGVLSIPVFVGKGFIPFLIAIAIAFFGTAILTYLFGYDDSMLEKKKTEPVEASTIKDETINSPVKGTSLALSDVNDSVFSSLSLGEGIAISPKDNNIYAPVSGIIRVAYETGHAYGIASQNGAEVLIHAGIDTVNLNGKYFKSHVEQGMKVEQGDLIAEFDVEGIKKAGYDPTVMEIITNTAEYKAVLPEPYGEVTKDNAVIKVKA</sequence>
<keyword evidence="10 17" id="KW-0472">Membrane</keyword>
<evidence type="ECO:0000256" key="3">
    <source>
        <dbReference type="ARBA" id="ARBA00022475"/>
    </source>
</evidence>
<name>A0A916QKV9_9LACO</name>
<dbReference type="PANTHER" id="PTHR30175">
    <property type="entry name" value="PHOSPHOTRANSFERASE SYSTEM TRANSPORT PROTEIN"/>
    <property type="match status" value="1"/>
</dbReference>
<dbReference type="Gene3D" id="3.30.1360.60">
    <property type="entry name" value="Glucose permease domain IIB"/>
    <property type="match status" value="1"/>
</dbReference>
<evidence type="ECO:0000256" key="14">
    <source>
        <dbReference type="ARBA" id="ARBA00074554"/>
    </source>
</evidence>
<dbReference type="NCBIfam" id="TIGR01995">
    <property type="entry name" value="PTS-II-ABC-beta"/>
    <property type="match status" value="1"/>
</dbReference>
<dbReference type="PROSITE" id="PS51093">
    <property type="entry name" value="PTS_EIIA_TYPE_1"/>
    <property type="match status" value="1"/>
</dbReference>
<dbReference type="SUPFAM" id="SSF51261">
    <property type="entry name" value="Duplicated hybrid motif"/>
    <property type="match status" value="1"/>
</dbReference>
<evidence type="ECO:0000259" key="18">
    <source>
        <dbReference type="PROSITE" id="PS51093"/>
    </source>
</evidence>
<dbReference type="GO" id="GO:0008982">
    <property type="term" value="F:protein-N(PI)-phosphohistidine-sugar phosphotransferase activity"/>
    <property type="evidence" value="ECO:0007669"/>
    <property type="project" value="InterPro"/>
</dbReference>
<dbReference type="AlphaFoldDB" id="A0A916QKV9"/>
<evidence type="ECO:0000256" key="8">
    <source>
        <dbReference type="ARBA" id="ARBA00022777"/>
    </source>
</evidence>
<evidence type="ECO:0000256" key="9">
    <source>
        <dbReference type="ARBA" id="ARBA00022989"/>
    </source>
</evidence>
<evidence type="ECO:0000256" key="15">
    <source>
        <dbReference type="ARBA" id="ARBA00081008"/>
    </source>
</evidence>
<dbReference type="InterPro" id="IPR011297">
    <property type="entry name" value="PTS_IIABC_b_glu"/>
</dbReference>
<dbReference type="GO" id="GO:0015771">
    <property type="term" value="P:trehalose transport"/>
    <property type="evidence" value="ECO:0007669"/>
    <property type="project" value="TreeGrafter"/>
</dbReference>
<dbReference type="InterPro" id="IPR050558">
    <property type="entry name" value="PTS_Sugar-Specific_Components"/>
</dbReference>
<dbReference type="GO" id="GO:0090589">
    <property type="term" value="F:protein-phosphocysteine-trehalose phosphotransferase system transporter activity"/>
    <property type="evidence" value="ECO:0007669"/>
    <property type="project" value="TreeGrafter"/>
</dbReference>
<evidence type="ECO:0000256" key="11">
    <source>
        <dbReference type="ARBA" id="ARBA00044053"/>
    </source>
</evidence>
<dbReference type="InterPro" id="IPR001127">
    <property type="entry name" value="PTS_EIIA_1_perm"/>
</dbReference>
<dbReference type="PROSITE" id="PS01035">
    <property type="entry name" value="PTS_EIIB_TYPE_1_CYS"/>
    <property type="match status" value="1"/>
</dbReference>
<dbReference type="FunFam" id="3.30.1360.60:FF:000001">
    <property type="entry name" value="PTS system glucose-specific IIBC component PtsG"/>
    <property type="match status" value="1"/>
</dbReference>
<dbReference type="GO" id="GO:0016301">
    <property type="term" value="F:kinase activity"/>
    <property type="evidence" value="ECO:0007669"/>
    <property type="project" value="UniProtKB-KW"/>
</dbReference>
<gene>
    <name evidence="21" type="ORF">LCB40_14000</name>
</gene>
<protein>
    <recommendedName>
        <fullName evidence="14">PTS system sucrose-specific EIIBCA component</fullName>
        <ecNumber evidence="11">2.7.1.211</ecNumber>
    </recommendedName>
    <alternativeName>
        <fullName evidence="15">EIIBCA-Scr</fullName>
    </alternativeName>
</protein>
<dbReference type="InterPro" id="IPR003352">
    <property type="entry name" value="PTS_EIIC"/>
</dbReference>
<dbReference type="NCBIfam" id="TIGR00830">
    <property type="entry name" value="PTBA"/>
    <property type="match status" value="1"/>
</dbReference>
<evidence type="ECO:0000256" key="4">
    <source>
        <dbReference type="ARBA" id="ARBA00022597"/>
    </source>
</evidence>
<keyword evidence="22" id="KW-1185">Reference proteome</keyword>
<feature type="transmembrane region" description="Helical" evidence="17">
    <location>
        <begin position="144"/>
        <end position="162"/>
    </location>
</feature>
<keyword evidence="5" id="KW-0808">Transferase</keyword>
<keyword evidence="7 17" id="KW-0812">Transmembrane</keyword>
<feature type="transmembrane region" description="Helical" evidence="17">
    <location>
        <begin position="243"/>
        <end position="265"/>
    </location>
</feature>
<comment type="caution">
    <text evidence="21">The sequence shown here is derived from an EMBL/GenBank/DDBJ whole genome shotgun (WGS) entry which is preliminary data.</text>
</comment>
<evidence type="ECO:0000256" key="5">
    <source>
        <dbReference type="ARBA" id="ARBA00022679"/>
    </source>
</evidence>
<organism evidence="21 22">
    <name type="scientific">Lactobacillus corticis</name>
    <dbReference type="NCBI Taxonomy" id="2201249"/>
    <lineage>
        <taxon>Bacteria</taxon>
        <taxon>Bacillati</taxon>
        <taxon>Bacillota</taxon>
        <taxon>Bacilli</taxon>
        <taxon>Lactobacillales</taxon>
        <taxon>Lactobacillaceae</taxon>
        <taxon>Lactobacillus</taxon>
    </lineage>
</organism>
<dbReference type="EMBL" id="BMAY01000012">
    <property type="protein sequence ID" value="GFZ27520.1"/>
    <property type="molecule type" value="Genomic_DNA"/>
</dbReference>
<dbReference type="InterPro" id="IPR001996">
    <property type="entry name" value="PTS_IIB_1"/>
</dbReference>
<evidence type="ECO:0000256" key="6">
    <source>
        <dbReference type="ARBA" id="ARBA00022683"/>
    </source>
</evidence>
<proteinExistence type="predicted"/>
<dbReference type="GO" id="GO:0009401">
    <property type="term" value="P:phosphoenolpyruvate-dependent sugar phosphotransferase system"/>
    <property type="evidence" value="ECO:0007669"/>
    <property type="project" value="UniProtKB-KW"/>
</dbReference>
<feature type="transmembrane region" description="Helical" evidence="17">
    <location>
        <begin position="285"/>
        <end position="311"/>
    </location>
</feature>
<dbReference type="InterPro" id="IPR011055">
    <property type="entry name" value="Dup_hybrid_motif"/>
</dbReference>
<accession>A0A916QKV9</accession>
<reference evidence="21" key="1">
    <citation type="submission" date="2020-08" db="EMBL/GenBank/DDBJ databases">
        <title>Taxonomic study for Lactobacillus species isolated from hardwood bark.</title>
        <authorList>
            <person name="Tohno M."/>
            <person name="Tanizawa Y."/>
        </authorList>
    </citation>
    <scope>NUCLEOTIDE SEQUENCE</scope>
    <source>
        <strain evidence="21">B40</strain>
    </source>
</reference>
<evidence type="ECO:0000256" key="16">
    <source>
        <dbReference type="PROSITE-ProRule" id="PRU00421"/>
    </source>
</evidence>
<dbReference type="Pfam" id="PF02378">
    <property type="entry name" value="PTS_EIIC"/>
    <property type="match status" value="1"/>
</dbReference>
<feature type="domain" description="PTS EIIA type-1" evidence="18">
    <location>
        <begin position="483"/>
        <end position="587"/>
    </location>
</feature>
<evidence type="ECO:0000313" key="22">
    <source>
        <dbReference type="Proteomes" id="UP000677218"/>
    </source>
</evidence>
<feature type="transmembrane region" description="Helical" evidence="17">
    <location>
        <begin position="174"/>
        <end position="193"/>
    </location>
</feature>
<dbReference type="PROSITE" id="PS51098">
    <property type="entry name" value="PTS_EIIB_TYPE_1"/>
    <property type="match status" value="1"/>
</dbReference>
<keyword evidence="6" id="KW-0598">Phosphotransferase system</keyword>
<dbReference type="Pfam" id="PF00358">
    <property type="entry name" value="PTS_EIIA_1"/>
    <property type="match status" value="1"/>
</dbReference>
<dbReference type="GO" id="GO:0005886">
    <property type="term" value="C:plasma membrane"/>
    <property type="evidence" value="ECO:0007669"/>
    <property type="project" value="UniProtKB-SubCell"/>
</dbReference>
<keyword evidence="2" id="KW-0813">Transport</keyword>
<evidence type="ECO:0000256" key="1">
    <source>
        <dbReference type="ARBA" id="ARBA00004651"/>
    </source>
</evidence>
<feature type="transmembrane region" description="Helical" evidence="17">
    <location>
        <begin position="381"/>
        <end position="401"/>
    </location>
</feature>
<dbReference type="InterPro" id="IPR036878">
    <property type="entry name" value="Glu_permease_IIB"/>
</dbReference>
<dbReference type="Pfam" id="PF00367">
    <property type="entry name" value="PTS_EIIB"/>
    <property type="match status" value="1"/>
</dbReference>
<evidence type="ECO:0000256" key="17">
    <source>
        <dbReference type="SAM" id="Phobius"/>
    </source>
</evidence>
<evidence type="ECO:0000256" key="10">
    <source>
        <dbReference type="ARBA" id="ARBA00023136"/>
    </source>
</evidence>
<comment type="subcellular location">
    <subcellularLocation>
        <location evidence="1">Cell membrane</location>
        <topology evidence="1">Multi-pass membrane protein</topology>
    </subcellularLocation>
</comment>
<dbReference type="InterPro" id="IPR013013">
    <property type="entry name" value="PTS_EIIC_1"/>
</dbReference>
<evidence type="ECO:0000256" key="7">
    <source>
        <dbReference type="ARBA" id="ARBA00022692"/>
    </source>
</evidence>
<feature type="transmembrane region" description="Helical" evidence="17">
    <location>
        <begin position="199"/>
        <end position="223"/>
    </location>
</feature>
<dbReference type="Proteomes" id="UP000677218">
    <property type="component" value="Unassembled WGS sequence"/>
</dbReference>
<comment type="catalytic activity">
    <reaction evidence="13">
        <text>N(pros)-phospho-L-histidyl-[protein](out) + sucrose = sucrose 6(G)-phosphate(in) + L-histidyl-[protein]</text>
        <dbReference type="Rhea" id="RHEA:49236"/>
        <dbReference type="Rhea" id="RHEA-COMP:9745"/>
        <dbReference type="Rhea" id="RHEA-COMP:9746"/>
        <dbReference type="ChEBI" id="CHEBI:17992"/>
        <dbReference type="ChEBI" id="CHEBI:29979"/>
        <dbReference type="ChEBI" id="CHEBI:64837"/>
        <dbReference type="ChEBI" id="CHEBI:91002"/>
        <dbReference type="EC" id="2.7.1.211"/>
    </reaction>
</comment>
<evidence type="ECO:0000256" key="12">
    <source>
        <dbReference type="ARBA" id="ARBA00045139"/>
    </source>
</evidence>
<keyword evidence="4" id="KW-0762">Sugar transport</keyword>
<feature type="active site" description="Phosphocysteine intermediate; for EIIB activity" evidence="16">
    <location>
        <position position="29"/>
    </location>
</feature>